<protein>
    <submittedName>
        <fullName evidence="2">Uncharacterized protein</fullName>
    </submittedName>
</protein>
<dbReference type="Proteomes" id="UP001345963">
    <property type="component" value="Unassembled WGS sequence"/>
</dbReference>
<gene>
    <name evidence="2" type="ORF">ATANTOWER_019831</name>
</gene>
<name>A0ABU7C8G6_9TELE</name>
<comment type="caution">
    <text evidence="2">The sequence shown here is derived from an EMBL/GenBank/DDBJ whole genome shotgun (WGS) entry which is preliminary data.</text>
</comment>
<feature type="compositionally biased region" description="Polar residues" evidence="1">
    <location>
        <begin position="84"/>
        <end position="94"/>
    </location>
</feature>
<accession>A0ABU7C8G6</accession>
<evidence type="ECO:0000256" key="1">
    <source>
        <dbReference type="SAM" id="MobiDB-lite"/>
    </source>
</evidence>
<evidence type="ECO:0000313" key="2">
    <source>
        <dbReference type="EMBL" id="MED6259257.1"/>
    </source>
</evidence>
<organism evidence="2 3">
    <name type="scientific">Ataeniobius toweri</name>
    <dbReference type="NCBI Taxonomy" id="208326"/>
    <lineage>
        <taxon>Eukaryota</taxon>
        <taxon>Metazoa</taxon>
        <taxon>Chordata</taxon>
        <taxon>Craniata</taxon>
        <taxon>Vertebrata</taxon>
        <taxon>Euteleostomi</taxon>
        <taxon>Actinopterygii</taxon>
        <taxon>Neopterygii</taxon>
        <taxon>Teleostei</taxon>
        <taxon>Neoteleostei</taxon>
        <taxon>Acanthomorphata</taxon>
        <taxon>Ovalentaria</taxon>
        <taxon>Atherinomorphae</taxon>
        <taxon>Cyprinodontiformes</taxon>
        <taxon>Goodeidae</taxon>
        <taxon>Ataeniobius</taxon>
    </lineage>
</organism>
<feature type="region of interest" description="Disordered" evidence="1">
    <location>
        <begin position="1"/>
        <end position="22"/>
    </location>
</feature>
<evidence type="ECO:0000313" key="3">
    <source>
        <dbReference type="Proteomes" id="UP001345963"/>
    </source>
</evidence>
<feature type="compositionally biased region" description="Pro residues" evidence="1">
    <location>
        <begin position="51"/>
        <end position="67"/>
    </location>
</feature>
<dbReference type="EMBL" id="JAHUTI010082841">
    <property type="protein sequence ID" value="MED6259257.1"/>
    <property type="molecule type" value="Genomic_DNA"/>
</dbReference>
<proteinExistence type="predicted"/>
<sequence>MLYTPRSRYRYPRGATSPRTQVEVPFLLGWSQADHPRSVLAKPESEGPRTTPRPPSRPQPPTTPVPIPRGGHIQRRAPSGPNEPANQSRPKVKQSQPVCISCCVFGQDTLPSLPADGGQRARWRRLYGSLAPVSLPQGSYGYNVAYHCWCVNVCMNE</sequence>
<keyword evidence="3" id="KW-1185">Reference proteome</keyword>
<reference evidence="2 3" key="1">
    <citation type="submission" date="2021-07" db="EMBL/GenBank/DDBJ databases">
        <authorList>
            <person name="Palmer J.M."/>
        </authorList>
    </citation>
    <scope>NUCLEOTIDE SEQUENCE [LARGE SCALE GENOMIC DNA]</scope>
    <source>
        <strain evidence="2 3">AT_MEX2019</strain>
        <tissue evidence="2">Muscle</tissue>
    </source>
</reference>
<feature type="region of interest" description="Disordered" evidence="1">
    <location>
        <begin position="34"/>
        <end position="94"/>
    </location>
</feature>